<reference evidence="1" key="1">
    <citation type="journal article" date="2021" name="Proc. Natl. Acad. Sci. U.S.A.">
        <title>A Catalog of Tens of Thousands of Viruses from Human Metagenomes Reveals Hidden Associations with Chronic Diseases.</title>
        <authorList>
            <person name="Tisza M.J."/>
            <person name="Buck C.B."/>
        </authorList>
    </citation>
    <scope>NUCLEOTIDE SEQUENCE</scope>
    <source>
        <strain evidence="1">Ct8iP21</strain>
    </source>
</reference>
<sequence length="85" mass="10035">MEHQGASSTRTYYRTFEVSCIYSGNTRKYSVTFEPNGKTIEQYRSKFMKEECDCPSCSQKRKDREKMINALKRDRAYKELSLLGE</sequence>
<name>A0A8S5V431_9CAUD</name>
<dbReference type="EMBL" id="BK016193">
    <property type="protein sequence ID" value="DAG01497.1"/>
    <property type="molecule type" value="Genomic_DNA"/>
</dbReference>
<protein>
    <submittedName>
        <fullName evidence="1">Uncharacterized protein</fullName>
    </submittedName>
</protein>
<evidence type="ECO:0000313" key="1">
    <source>
        <dbReference type="EMBL" id="DAG01497.1"/>
    </source>
</evidence>
<organism evidence="1">
    <name type="scientific">Myoviridae sp. ct8iP21</name>
    <dbReference type="NCBI Taxonomy" id="2825041"/>
    <lineage>
        <taxon>Viruses</taxon>
        <taxon>Duplodnaviria</taxon>
        <taxon>Heunggongvirae</taxon>
        <taxon>Uroviricota</taxon>
        <taxon>Caudoviricetes</taxon>
    </lineage>
</organism>
<accession>A0A8S5V431</accession>
<proteinExistence type="predicted"/>